<dbReference type="Gene3D" id="3.20.20.70">
    <property type="entry name" value="Aldolase class I"/>
    <property type="match status" value="1"/>
</dbReference>
<evidence type="ECO:0000256" key="6">
    <source>
        <dbReference type="ARBA" id="ARBA00049157"/>
    </source>
</evidence>
<dbReference type="Proteomes" id="UP000230935">
    <property type="component" value="Unassembled WGS sequence"/>
</dbReference>
<dbReference type="InterPro" id="IPR001754">
    <property type="entry name" value="OMPdeCOase_dom"/>
</dbReference>
<dbReference type="InterPro" id="IPR011060">
    <property type="entry name" value="RibuloseP-bd_barrel"/>
</dbReference>
<dbReference type="EMBL" id="PEZZ01000001">
    <property type="protein sequence ID" value="PIS05648.1"/>
    <property type="molecule type" value="Genomic_DNA"/>
</dbReference>
<keyword evidence="5 7" id="KW-0456">Lyase</keyword>
<dbReference type="AlphaFoldDB" id="A0A2H0W2S7"/>
<dbReference type="PANTHER" id="PTHR43375:SF1">
    <property type="entry name" value="OROTIDINE 5'-PHOSPHATE DECARBOXYLASE"/>
    <property type="match status" value="1"/>
</dbReference>
<comment type="pathway">
    <text evidence="1 7">Pyrimidine metabolism; UMP biosynthesis via de novo pathway; UMP from orotate: step 2/2.</text>
</comment>
<feature type="domain" description="Orotidine 5'-phosphate decarboxylase" evidence="8">
    <location>
        <begin position="17"/>
        <end position="255"/>
    </location>
</feature>
<name>A0A2H0W2S7_9BACT</name>
<evidence type="ECO:0000313" key="10">
    <source>
        <dbReference type="Proteomes" id="UP000230935"/>
    </source>
</evidence>
<keyword evidence="4 7" id="KW-0665">Pyrimidine biosynthesis</keyword>
<accession>A0A2H0W2S7</accession>
<dbReference type="InterPro" id="IPR013785">
    <property type="entry name" value="Aldolase_TIM"/>
</dbReference>
<reference evidence="10" key="1">
    <citation type="submission" date="2017-09" db="EMBL/GenBank/DDBJ databases">
        <title>Depth-based differentiation of microbial function through sediment-hosted aquifers and enrichment of novel symbionts in the deep terrestrial subsurface.</title>
        <authorList>
            <person name="Probst A.J."/>
            <person name="Ladd B."/>
            <person name="Jarett J.K."/>
            <person name="Geller-Mcgrath D.E."/>
            <person name="Sieber C.M.K."/>
            <person name="Emerson J.B."/>
            <person name="Anantharaman K."/>
            <person name="Thomas B.C."/>
            <person name="Malmstrom R."/>
            <person name="Stieglmeier M."/>
            <person name="Klingl A."/>
            <person name="Woyke T."/>
            <person name="Ryan C.M."/>
            <person name="Banfield J.F."/>
        </authorList>
    </citation>
    <scope>NUCLEOTIDE SEQUENCE [LARGE SCALE GENOMIC DNA]</scope>
</reference>
<gene>
    <name evidence="7 9" type="primary">pyrF</name>
    <name evidence="9" type="ORF">COT81_00100</name>
</gene>
<comment type="caution">
    <text evidence="9">The sequence shown here is derived from an EMBL/GenBank/DDBJ whole genome shotgun (WGS) entry which is preliminary data.</text>
</comment>
<evidence type="ECO:0000256" key="7">
    <source>
        <dbReference type="HAMAP-Rule" id="MF_01215"/>
    </source>
</evidence>
<dbReference type="PROSITE" id="PS00156">
    <property type="entry name" value="OMPDECASE"/>
    <property type="match status" value="1"/>
</dbReference>
<keyword evidence="3 7" id="KW-0210">Decarboxylase</keyword>
<evidence type="ECO:0000256" key="1">
    <source>
        <dbReference type="ARBA" id="ARBA00004861"/>
    </source>
</evidence>
<dbReference type="NCBIfam" id="TIGR02127">
    <property type="entry name" value="pyrF_sub2"/>
    <property type="match status" value="1"/>
</dbReference>
<dbReference type="SMART" id="SM00934">
    <property type="entry name" value="OMPdecase"/>
    <property type="match status" value="1"/>
</dbReference>
<dbReference type="GO" id="GO:0006207">
    <property type="term" value="P:'de novo' pyrimidine nucleobase biosynthetic process"/>
    <property type="evidence" value="ECO:0007669"/>
    <property type="project" value="InterPro"/>
</dbReference>
<organism evidence="9 10">
    <name type="scientific">Candidatus Buchananbacteria bacterium CG10_big_fil_rev_8_21_14_0_10_42_9</name>
    <dbReference type="NCBI Taxonomy" id="1974526"/>
    <lineage>
        <taxon>Bacteria</taxon>
        <taxon>Candidatus Buchananiibacteriota</taxon>
    </lineage>
</organism>
<evidence type="ECO:0000256" key="4">
    <source>
        <dbReference type="ARBA" id="ARBA00022975"/>
    </source>
</evidence>
<feature type="active site" description="Proton donor" evidence="7">
    <location>
        <position position="95"/>
    </location>
</feature>
<dbReference type="Pfam" id="PF00215">
    <property type="entry name" value="OMPdecase"/>
    <property type="match status" value="1"/>
</dbReference>
<dbReference type="GO" id="GO:0044205">
    <property type="term" value="P:'de novo' UMP biosynthetic process"/>
    <property type="evidence" value="ECO:0007669"/>
    <property type="project" value="UniProtKB-UniRule"/>
</dbReference>
<dbReference type="GO" id="GO:0004590">
    <property type="term" value="F:orotidine-5'-phosphate decarboxylase activity"/>
    <property type="evidence" value="ECO:0007669"/>
    <property type="project" value="UniProtKB-UniRule"/>
</dbReference>
<dbReference type="EC" id="4.1.1.23" evidence="7"/>
<sequence length="270" mass="29567">MSFSQKLKDVWQANNSLVSVGLDPDIEKIPLHLKGQAAPLFRFNKEIIEATADLVCAYKPQIAHYSAAGTEEELKMTIDFIHRVYPHIPVILDAKRGDIGSTAEHYAIEAFERFGADAVTVNPYLGQDALQPFLDRADKGVIILCRTSNPSAVDLQDQKIDGHKLYEIVAHKASSEWNKNNNVLLVVGATYPEELKKIRAIVGDMTLLIPGVGAQGGDIQAAVTAGKNNDGTGIIIHSSRSIIYASGDENFAQAARDATIKLKEEINKYR</sequence>
<dbReference type="PANTHER" id="PTHR43375">
    <property type="entry name" value="OROTIDINE 5'-PHOSPHATE DECARBOXYLASE"/>
    <property type="match status" value="1"/>
</dbReference>
<comment type="similarity">
    <text evidence="2 7">Belongs to the OMP decarboxylase family. Type 2 subfamily.</text>
</comment>
<evidence type="ECO:0000256" key="5">
    <source>
        <dbReference type="ARBA" id="ARBA00023239"/>
    </source>
</evidence>
<dbReference type="HAMAP" id="MF_01215">
    <property type="entry name" value="OMPdecase_type2"/>
    <property type="match status" value="1"/>
</dbReference>
<dbReference type="InterPro" id="IPR018089">
    <property type="entry name" value="OMPdecase_AS"/>
</dbReference>
<proteinExistence type="inferred from homology"/>
<evidence type="ECO:0000256" key="2">
    <source>
        <dbReference type="ARBA" id="ARBA00008847"/>
    </source>
</evidence>
<evidence type="ECO:0000259" key="8">
    <source>
        <dbReference type="SMART" id="SM00934"/>
    </source>
</evidence>
<dbReference type="CDD" id="cd04725">
    <property type="entry name" value="OMP_decarboxylase_like"/>
    <property type="match status" value="1"/>
</dbReference>
<dbReference type="UniPathway" id="UPA00070">
    <property type="reaction ID" value="UER00120"/>
</dbReference>
<comment type="catalytic activity">
    <reaction evidence="6 7">
        <text>orotidine 5'-phosphate + H(+) = UMP + CO2</text>
        <dbReference type="Rhea" id="RHEA:11596"/>
        <dbReference type="ChEBI" id="CHEBI:15378"/>
        <dbReference type="ChEBI" id="CHEBI:16526"/>
        <dbReference type="ChEBI" id="CHEBI:57538"/>
        <dbReference type="ChEBI" id="CHEBI:57865"/>
        <dbReference type="EC" id="4.1.1.23"/>
    </reaction>
</comment>
<protein>
    <recommendedName>
        <fullName evidence="7">Orotidine 5'-phosphate decarboxylase</fullName>
        <ecNumber evidence="7">4.1.1.23</ecNumber>
    </recommendedName>
    <alternativeName>
        <fullName evidence="7">OMP decarboxylase</fullName>
        <shortName evidence="7">OMPDCase</shortName>
        <shortName evidence="7">OMPdecase</shortName>
    </alternativeName>
</protein>
<evidence type="ECO:0000313" key="9">
    <source>
        <dbReference type="EMBL" id="PIS05648.1"/>
    </source>
</evidence>
<dbReference type="InterPro" id="IPR011995">
    <property type="entry name" value="OMPdecase_type-2"/>
</dbReference>
<dbReference type="SUPFAM" id="SSF51366">
    <property type="entry name" value="Ribulose-phoshate binding barrel"/>
    <property type="match status" value="1"/>
</dbReference>
<evidence type="ECO:0000256" key="3">
    <source>
        <dbReference type="ARBA" id="ARBA00022793"/>
    </source>
</evidence>